<evidence type="ECO:0000256" key="7">
    <source>
        <dbReference type="ARBA" id="ARBA00029853"/>
    </source>
</evidence>
<dbReference type="EMBL" id="JBJJXI010000149">
    <property type="protein sequence ID" value="KAL3385936.1"/>
    <property type="molecule type" value="Genomic_DNA"/>
</dbReference>
<dbReference type="EC" id="4.4.1.1" evidence="4"/>
<keyword evidence="5 8" id="KW-0663">Pyridoxal phosphate</keyword>
<evidence type="ECO:0000256" key="5">
    <source>
        <dbReference type="ARBA" id="ARBA00022898"/>
    </source>
</evidence>
<comment type="pathway">
    <text evidence="2">Amino-acid biosynthesis; L-cysteine biosynthesis; L-cysteine from L-homocysteine and L-serine: step 2/2.</text>
</comment>
<dbReference type="CDD" id="cd00614">
    <property type="entry name" value="CGS_like"/>
    <property type="match status" value="1"/>
</dbReference>
<dbReference type="PANTHER" id="PTHR11808">
    <property type="entry name" value="TRANS-SULFURATION ENZYME FAMILY MEMBER"/>
    <property type="match status" value="1"/>
</dbReference>
<protein>
    <recommendedName>
        <fullName evidence="4">cystathionine gamma-lyase</fullName>
        <ecNumber evidence="4">4.4.1.1</ecNumber>
    </recommendedName>
    <alternativeName>
        <fullName evidence="7">Gamma-cystathionase</fullName>
    </alternativeName>
</protein>
<accession>A0ABD2VZS9</accession>
<feature type="modified residue" description="N6-(pyridoxal phosphate)lysine" evidence="8">
    <location>
        <position position="167"/>
    </location>
</feature>
<evidence type="ECO:0000256" key="9">
    <source>
        <dbReference type="RuleBase" id="RU362118"/>
    </source>
</evidence>
<dbReference type="AlphaFoldDB" id="A0ABD2VZS9"/>
<evidence type="ECO:0000256" key="6">
    <source>
        <dbReference type="ARBA" id="ARBA00023192"/>
    </source>
</evidence>
<dbReference type="Pfam" id="PF01053">
    <property type="entry name" value="Cys_Met_Meta_PP"/>
    <property type="match status" value="1"/>
</dbReference>
<gene>
    <name evidence="10" type="ORF">TKK_018459</name>
</gene>
<dbReference type="InterPro" id="IPR015421">
    <property type="entry name" value="PyrdxlP-dep_Trfase_major"/>
</dbReference>
<dbReference type="PANTHER" id="PTHR11808:SF15">
    <property type="entry name" value="CYSTATHIONINE GAMMA-LYASE"/>
    <property type="match status" value="1"/>
</dbReference>
<dbReference type="SUPFAM" id="SSF53383">
    <property type="entry name" value="PLP-dependent transferases"/>
    <property type="match status" value="1"/>
</dbReference>
<comment type="similarity">
    <text evidence="3 9">Belongs to the trans-sulfuration enzymes family.</text>
</comment>
<evidence type="ECO:0000256" key="3">
    <source>
        <dbReference type="ARBA" id="ARBA00009077"/>
    </source>
</evidence>
<proteinExistence type="inferred from homology"/>
<dbReference type="InterPro" id="IPR015424">
    <property type="entry name" value="PyrdxlP-dep_Trfase"/>
</dbReference>
<evidence type="ECO:0000256" key="1">
    <source>
        <dbReference type="ARBA" id="ARBA00001933"/>
    </source>
</evidence>
<dbReference type="GO" id="GO:0019344">
    <property type="term" value="P:cysteine biosynthetic process"/>
    <property type="evidence" value="ECO:0007669"/>
    <property type="project" value="UniProtKB-KW"/>
</dbReference>
<dbReference type="Gene3D" id="3.40.640.10">
    <property type="entry name" value="Type I PLP-dependent aspartate aminotransferase-like (Major domain)"/>
    <property type="match status" value="2"/>
</dbReference>
<dbReference type="Proteomes" id="UP001627154">
    <property type="component" value="Unassembled WGS sequence"/>
</dbReference>
<keyword evidence="6" id="KW-0028">Amino-acid biosynthesis</keyword>
<comment type="cofactor">
    <cofactor evidence="1 9">
        <name>pyridoxal 5'-phosphate</name>
        <dbReference type="ChEBI" id="CHEBI:597326"/>
    </cofactor>
</comment>
<dbReference type="PIRSF" id="PIRSF001434">
    <property type="entry name" value="CGS"/>
    <property type="match status" value="1"/>
</dbReference>
<dbReference type="InterPro" id="IPR000277">
    <property type="entry name" value="Cys/Met-Metab_PyrdxlP-dep_enz"/>
</dbReference>
<evidence type="ECO:0000313" key="11">
    <source>
        <dbReference type="Proteomes" id="UP001627154"/>
    </source>
</evidence>
<reference evidence="10 11" key="1">
    <citation type="journal article" date="2024" name="bioRxiv">
        <title>A reference genome for Trichogramma kaykai: A tiny desert-dwelling parasitoid wasp with competing sex-ratio distorters.</title>
        <authorList>
            <person name="Culotta J."/>
            <person name="Lindsey A.R."/>
        </authorList>
    </citation>
    <scope>NUCLEOTIDE SEQUENCE [LARGE SCALE GENOMIC DNA]</scope>
    <source>
        <strain evidence="10 11">KSX58</strain>
    </source>
</reference>
<evidence type="ECO:0000313" key="10">
    <source>
        <dbReference type="EMBL" id="KAL3385936.1"/>
    </source>
</evidence>
<sequence>MAGFATKSIHSGRQITDNYVVQPLIMTSTFLQNGPNDYEKYCYGRDDNPNRYYLENCLATLENAKYARVFSSGTGATTALMSLLKSGDHIVSGDSLYERAVLPNTKMIWLESPTNPLMRLTDIKAICDKVKRSNPNAMIVVDNTFLTCYYQKPLELGADATSYSVTKYINGHSDVIMGAVVTHNKDIADKLKLAQKAMGIIPSPFDCSLVCRSLKTFELRMQQHMKNGLSIAAFLEKHPLVGKVLHPYMPSHPQYELSLRQTTGHSGMISIYIKGDSHKFLKALKIFSLAESLGGVESLAKLPCLMSPPEIPAEELARLKINEKLIRLSIGIETDSDLIKDLEQALIASMK</sequence>
<comment type="caution">
    <text evidence="10">The sequence shown here is derived from an EMBL/GenBank/DDBJ whole genome shotgun (WGS) entry which is preliminary data.</text>
</comment>
<evidence type="ECO:0000256" key="8">
    <source>
        <dbReference type="PIRSR" id="PIRSR001434-2"/>
    </source>
</evidence>
<organism evidence="10 11">
    <name type="scientific">Trichogramma kaykai</name>
    <dbReference type="NCBI Taxonomy" id="54128"/>
    <lineage>
        <taxon>Eukaryota</taxon>
        <taxon>Metazoa</taxon>
        <taxon>Ecdysozoa</taxon>
        <taxon>Arthropoda</taxon>
        <taxon>Hexapoda</taxon>
        <taxon>Insecta</taxon>
        <taxon>Pterygota</taxon>
        <taxon>Neoptera</taxon>
        <taxon>Endopterygota</taxon>
        <taxon>Hymenoptera</taxon>
        <taxon>Apocrita</taxon>
        <taxon>Proctotrupomorpha</taxon>
        <taxon>Chalcidoidea</taxon>
        <taxon>Trichogrammatidae</taxon>
        <taxon>Trichogramma</taxon>
    </lineage>
</organism>
<dbReference type="InterPro" id="IPR015422">
    <property type="entry name" value="PyrdxlP-dep_Trfase_small"/>
</dbReference>
<dbReference type="Gene3D" id="3.90.1150.10">
    <property type="entry name" value="Aspartate Aminotransferase, domain 1"/>
    <property type="match status" value="1"/>
</dbReference>
<name>A0ABD2VZS9_9HYME</name>
<evidence type="ECO:0000256" key="4">
    <source>
        <dbReference type="ARBA" id="ARBA00012085"/>
    </source>
</evidence>
<keyword evidence="11" id="KW-1185">Reference proteome</keyword>
<evidence type="ECO:0000256" key="2">
    <source>
        <dbReference type="ARBA" id="ARBA00005038"/>
    </source>
</evidence>
<keyword evidence="6" id="KW-0198">Cysteine biosynthesis</keyword>